<evidence type="ECO:0000313" key="6">
    <source>
        <dbReference type="EMBL" id="GEB57724.1"/>
    </source>
</evidence>
<protein>
    <submittedName>
        <fullName evidence="6">Glutamate-binding protein</fullName>
    </submittedName>
</protein>
<dbReference type="PANTHER" id="PTHR30085">
    <property type="entry name" value="AMINO ACID ABC TRANSPORTER PERMEASE"/>
    <property type="match status" value="1"/>
</dbReference>
<sequence>MSHKVRSPRGPLSGRLLGALAALAFLVTGCTSPDPKPDASILVEGQKIRLGMKNDQPGTGFMRHAEEFEGFDLAVSRDLIGRVGLDPEAIEPQPLQSKNRAKALQKDRVDLVAATYSITAQRMRPMNDDNGDGLDFVGPYVSTPQGVLIRAADKGRYRNLTDFHGKQICVWPGTTSMNELKKPAYDKIGKTEATDAGECVKKLKENMVDAVSTDQLILYGFMAAEPTLAVVPTIEFGEINQYGIAMFRTPAHRKDCLKLRDALKKYVTGNDWDHDLENNLPSVPVAARNEARPTLDDIEAMSCREKPGNAPVG</sequence>
<dbReference type="PROSITE" id="PS51257">
    <property type="entry name" value="PROKAR_LIPOPROTEIN"/>
    <property type="match status" value="1"/>
</dbReference>
<feature type="domain" description="Solute-binding protein family 3/N-terminal" evidence="5">
    <location>
        <begin position="47"/>
        <end position="283"/>
    </location>
</feature>
<evidence type="ECO:0000256" key="2">
    <source>
        <dbReference type="ARBA" id="ARBA00022448"/>
    </source>
</evidence>
<keyword evidence="2" id="KW-0813">Transport</keyword>
<comment type="similarity">
    <text evidence="1">Belongs to the bacterial solute-binding protein 3 family.</text>
</comment>
<dbReference type="EMBL" id="BJMN01000020">
    <property type="protein sequence ID" value="GEB57724.1"/>
    <property type="molecule type" value="Genomic_DNA"/>
</dbReference>
<dbReference type="GO" id="GO:0005576">
    <property type="term" value="C:extracellular region"/>
    <property type="evidence" value="ECO:0007669"/>
    <property type="project" value="TreeGrafter"/>
</dbReference>
<evidence type="ECO:0000313" key="7">
    <source>
        <dbReference type="Proteomes" id="UP000315226"/>
    </source>
</evidence>
<dbReference type="Pfam" id="PF00497">
    <property type="entry name" value="SBP_bac_3"/>
    <property type="match status" value="1"/>
</dbReference>
<dbReference type="PANTHER" id="PTHR30085:SF6">
    <property type="entry name" value="ABC TRANSPORTER GLUTAMINE-BINDING PROTEIN GLNH"/>
    <property type="match status" value="1"/>
</dbReference>
<dbReference type="Gene3D" id="3.40.190.10">
    <property type="entry name" value="Periplasmic binding protein-like II"/>
    <property type="match status" value="2"/>
</dbReference>
<organism evidence="6 7">
    <name type="scientific">Streptomyces gardneri</name>
    <dbReference type="NCBI Taxonomy" id="66892"/>
    <lineage>
        <taxon>Bacteria</taxon>
        <taxon>Bacillati</taxon>
        <taxon>Actinomycetota</taxon>
        <taxon>Actinomycetes</taxon>
        <taxon>Kitasatosporales</taxon>
        <taxon>Streptomycetaceae</taxon>
        <taxon>Streptomyces</taxon>
    </lineage>
</organism>
<evidence type="ECO:0000256" key="3">
    <source>
        <dbReference type="ARBA" id="ARBA00022729"/>
    </source>
</evidence>
<keyword evidence="7" id="KW-1185">Reference proteome</keyword>
<proteinExistence type="inferred from homology"/>
<dbReference type="Proteomes" id="UP000315226">
    <property type="component" value="Unassembled WGS sequence"/>
</dbReference>
<feature type="chain" id="PRO_5039728046" evidence="4">
    <location>
        <begin position="25"/>
        <end position="313"/>
    </location>
</feature>
<comment type="caution">
    <text evidence="6">The sequence shown here is derived from an EMBL/GenBank/DDBJ whole genome shotgun (WGS) entry which is preliminary data.</text>
</comment>
<dbReference type="InterPro" id="IPR051455">
    <property type="entry name" value="Bact_solute-bind_prot3"/>
</dbReference>
<evidence type="ECO:0000256" key="1">
    <source>
        <dbReference type="ARBA" id="ARBA00010333"/>
    </source>
</evidence>
<feature type="signal peptide" evidence="4">
    <location>
        <begin position="1"/>
        <end position="24"/>
    </location>
</feature>
<accession>A0A4Y3RK27</accession>
<dbReference type="GO" id="GO:0030288">
    <property type="term" value="C:outer membrane-bounded periplasmic space"/>
    <property type="evidence" value="ECO:0007669"/>
    <property type="project" value="TreeGrafter"/>
</dbReference>
<dbReference type="AlphaFoldDB" id="A0A4Y3RK27"/>
<dbReference type="SMART" id="SM00062">
    <property type="entry name" value="PBPb"/>
    <property type="match status" value="1"/>
</dbReference>
<dbReference type="OrthoDB" id="3229768at2"/>
<dbReference type="SUPFAM" id="SSF53850">
    <property type="entry name" value="Periplasmic binding protein-like II"/>
    <property type="match status" value="1"/>
</dbReference>
<dbReference type="GO" id="GO:0006865">
    <property type="term" value="P:amino acid transport"/>
    <property type="evidence" value="ECO:0007669"/>
    <property type="project" value="TreeGrafter"/>
</dbReference>
<gene>
    <name evidence="6" type="ORF">SGA01_33290</name>
</gene>
<keyword evidence="3 4" id="KW-0732">Signal</keyword>
<name>A0A4Y3RK27_9ACTN</name>
<dbReference type="InterPro" id="IPR001638">
    <property type="entry name" value="Solute-binding_3/MltF_N"/>
</dbReference>
<dbReference type="RefSeq" id="WP_141297236.1">
    <property type="nucleotide sequence ID" value="NZ_BJMN01000020.1"/>
</dbReference>
<evidence type="ECO:0000256" key="4">
    <source>
        <dbReference type="SAM" id="SignalP"/>
    </source>
</evidence>
<reference evidence="6 7" key="1">
    <citation type="submission" date="2019-06" db="EMBL/GenBank/DDBJ databases">
        <title>Whole genome shotgun sequence of Streptomyces gardneri NBRC 12865.</title>
        <authorList>
            <person name="Hosoyama A."/>
            <person name="Uohara A."/>
            <person name="Ohji S."/>
            <person name="Ichikawa N."/>
        </authorList>
    </citation>
    <scope>NUCLEOTIDE SEQUENCE [LARGE SCALE GENOMIC DNA]</scope>
    <source>
        <strain evidence="6 7">NBRC 12865</strain>
    </source>
</reference>
<evidence type="ECO:0000259" key="5">
    <source>
        <dbReference type="SMART" id="SM00062"/>
    </source>
</evidence>